<dbReference type="STRING" id="56107.Cylst_1871"/>
<organism evidence="2 3">
    <name type="scientific">Cylindrospermum stagnale PCC 7417</name>
    <dbReference type="NCBI Taxonomy" id="56107"/>
    <lineage>
        <taxon>Bacteria</taxon>
        <taxon>Bacillati</taxon>
        <taxon>Cyanobacteriota</taxon>
        <taxon>Cyanophyceae</taxon>
        <taxon>Nostocales</taxon>
        <taxon>Nostocaceae</taxon>
        <taxon>Cylindrospermum</taxon>
    </lineage>
</organism>
<dbReference type="AlphaFoldDB" id="K9WVA4"/>
<dbReference type="HOGENOM" id="CLU_1053077_0_0_3"/>
<dbReference type="PATRIC" id="fig|56107.3.peg.2081"/>
<evidence type="ECO:0000256" key="1">
    <source>
        <dbReference type="SAM" id="SignalP"/>
    </source>
</evidence>
<dbReference type="Proteomes" id="UP000010475">
    <property type="component" value="Chromosome"/>
</dbReference>
<dbReference type="EMBL" id="CP003642">
    <property type="protein sequence ID" value="AFZ24123.1"/>
    <property type="molecule type" value="Genomic_DNA"/>
</dbReference>
<dbReference type="eggNOG" id="ENOG5033S8Q">
    <property type="taxonomic scope" value="Bacteria"/>
</dbReference>
<keyword evidence="3" id="KW-1185">Reference proteome</keyword>
<keyword evidence="1" id="KW-0732">Signal</keyword>
<dbReference type="RefSeq" id="WP_015207379.1">
    <property type="nucleotide sequence ID" value="NC_019757.1"/>
</dbReference>
<name>K9WVA4_9NOST</name>
<accession>K9WVA4</accession>
<proteinExistence type="predicted"/>
<evidence type="ECO:0000313" key="2">
    <source>
        <dbReference type="EMBL" id="AFZ24123.1"/>
    </source>
</evidence>
<dbReference type="KEGG" id="csg:Cylst_1871"/>
<protein>
    <recommendedName>
        <fullName evidence="4">Lectin</fullName>
    </recommendedName>
</protein>
<evidence type="ECO:0008006" key="4">
    <source>
        <dbReference type="Google" id="ProtNLM"/>
    </source>
</evidence>
<evidence type="ECO:0000313" key="3">
    <source>
        <dbReference type="Proteomes" id="UP000010475"/>
    </source>
</evidence>
<feature type="chain" id="PRO_5003937582" description="Lectin" evidence="1">
    <location>
        <begin position="39"/>
        <end position="276"/>
    </location>
</feature>
<reference evidence="2 3" key="1">
    <citation type="submission" date="2012-06" db="EMBL/GenBank/DDBJ databases">
        <title>Finished chromosome of genome of Cylindrospermum stagnale PCC 7417.</title>
        <authorList>
            <consortium name="US DOE Joint Genome Institute"/>
            <person name="Gugger M."/>
            <person name="Coursin T."/>
            <person name="Rippka R."/>
            <person name="Tandeau De Marsac N."/>
            <person name="Huntemann M."/>
            <person name="Wei C.-L."/>
            <person name="Han J."/>
            <person name="Detter J.C."/>
            <person name="Han C."/>
            <person name="Tapia R."/>
            <person name="Chen A."/>
            <person name="Kyrpides N."/>
            <person name="Mavromatis K."/>
            <person name="Markowitz V."/>
            <person name="Szeto E."/>
            <person name="Ivanova N."/>
            <person name="Pagani I."/>
            <person name="Pati A."/>
            <person name="Goodwin L."/>
            <person name="Nordberg H.P."/>
            <person name="Cantor M.N."/>
            <person name="Hua S.X."/>
            <person name="Woyke T."/>
            <person name="Kerfeld C.A."/>
        </authorList>
    </citation>
    <scope>NUCLEOTIDE SEQUENCE [LARGE SCALE GENOMIC DNA]</scope>
    <source>
        <strain evidence="2 3">PCC 7417</strain>
    </source>
</reference>
<feature type="signal peptide" evidence="1">
    <location>
        <begin position="1"/>
        <end position="38"/>
    </location>
</feature>
<sequence length="276" mass="30095">MTPPQTLLHRKIIMFRLTIKSLAIGSMLTLTAATSVFAQVPKFQNLQLVQAPSFSCGTHVRTYIVKPLDKRAGLGIRCVKFSEGKPGTTIPRLAWYGEGNWGGATYRHIGQAIYRGSNLVGFASDIHGNGENINNNFPGNLRVEILNSSTIRVTGAWNEEWQLVKATNYNPLPRPQTCGGYFDQYKVSDLTGSRQGYGLRCVLRVGPQNTTWFGNGNWGGSTYSHIGTRAFNGYGGSDICAAGFGPICNTFGYGSLKLTPVAGGFNVTGAWSEKWR</sequence>
<gene>
    <name evidence="2" type="ORF">Cylst_1871</name>
</gene>